<keyword evidence="2" id="KW-0186">Copper</keyword>
<dbReference type="PANTHER" id="PTHR11709:SF361">
    <property type="entry name" value="IRON TRANSPORT MULTICOPPER OXIDASE FET3"/>
    <property type="match status" value="1"/>
</dbReference>
<comment type="caution">
    <text evidence="6">The sequence shown here is derived from an EMBL/GenBank/DDBJ whole genome shotgun (WGS) entry which is preliminary data.</text>
</comment>
<proteinExistence type="inferred from homology"/>
<evidence type="ECO:0000256" key="2">
    <source>
        <dbReference type="ARBA" id="ARBA00023008"/>
    </source>
</evidence>
<evidence type="ECO:0000256" key="1">
    <source>
        <dbReference type="ARBA" id="ARBA00010609"/>
    </source>
</evidence>
<accession>A0A9W8G5G5</accession>
<dbReference type="GO" id="GO:0016491">
    <property type="term" value="F:oxidoreductase activity"/>
    <property type="evidence" value="ECO:0007669"/>
    <property type="project" value="InterPro"/>
</dbReference>
<comment type="similarity">
    <text evidence="1">Belongs to the multicopper oxidase family.</text>
</comment>
<evidence type="ECO:0000313" key="6">
    <source>
        <dbReference type="EMBL" id="KAJ2673258.1"/>
    </source>
</evidence>
<dbReference type="Pfam" id="PF07731">
    <property type="entry name" value="Cu-oxidase_2"/>
    <property type="match status" value="1"/>
</dbReference>
<dbReference type="Pfam" id="PF07732">
    <property type="entry name" value="Cu-oxidase_3"/>
    <property type="match status" value="1"/>
</dbReference>
<dbReference type="InterPro" id="IPR008972">
    <property type="entry name" value="Cupredoxin"/>
</dbReference>
<evidence type="ECO:0000259" key="4">
    <source>
        <dbReference type="Pfam" id="PF07731"/>
    </source>
</evidence>
<dbReference type="SUPFAM" id="SSF49503">
    <property type="entry name" value="Cupredoxins"/>
    <property type="match status" value="3"/>
</dbReference>
<sequence>MVNRDGVNTRRAIGVNGKVPIPPVVATIGDTVYMNVHNSLDKPTSIHAHGLFQNGTNAMDGPAFVTQCPIPPGKSFTYIYKLMQSGTFWIHGHTSHQNSDGLRAVFIVRDGHQSPYKYKYDESIILYFEDWYKEEFAQRAADTMDPNKPFPPPHGYGTGLINGYNGNEVKPIHFKPNKTYRIHLVNMGSLYSVKVSLPGHNISVVEVDGIYTEPLEVDLIDIATAQRYSILVKTHDTADFNYRFNITMHVDFFPYSPGKSPITYMGDIIYNDDAPFKSIPQVNKPLLVELNDIYLRPLDGEPALPVDRSMEIVLSNGKFSNGLNLDMLNNITYKESPVPSLYTALSMGSLAMNSQVYGPQSNAVVLRHNEVTEFVIHNPSNLPHPFHMHGHAFQITEYGFSNKDYPQSPSPCLPPPTLYAQGAPIKRDTLVVPAFRRRSKK</sequence>
<evidence type="ECO:0000259" key="5">
    <source>
        <dbReference type="Pfam" id="PF07732"/>
    </source>
</evidence>
<dbReference type="InterPro" id="IPR045087">
    <property type="entry name" value="Cu-oxidase_fam"/>
</dbReference>
<dbReference type="InterPro" id="IPR011707">
    <property type="entry name" value="Cu-oxidase-like_N"/>
</dbReference>
<dbReference type="InterPro" id="IPR011706">
    <property type="entry name" value="Cu-oxidase_C"/>
</dbReference>
<dbReference type="EMBL" id="JANBTW010000070">
    <property type="protein sequence ID" value="KAJ2673258.1"/>
    <property type="molecule type" value="Genomic_DNA"/>
</dbReference>
<dbReference type="AlphaFoldDB" id="A0A9W8G5G5"/>
<name>A0A9W8G5G5_9FUNG</name>
<evidence type="ECO:0000259" key="3">
    <source>
        <dbReference type="Pfam" id="PF00394"/>
    </source>
</evidence>
<feature type="domain" description="Plastocyanin-like" evidence="5">
    <location>
        <begin position="2"/>
        <end position="111"/>
    </location>
</feature>
<dbReference type="InterPro" id="IPR001117">
    <property type="entry name" value="Cu-oxidase_2nd"/>
</dbReference>
<protein>
    <recommendedName>
        <fullName evidence="8">Laccase</fullName>
    </recommendedName>
</protein>
<organism evidence="6 7">
    <name type="scientific">Coemansia spiralis</name>
    <dbReference type="NCBI Taxonomy" id="417178"/>
    <lineage>
        <taxon>Eukaryota</taxon>
        <taxon>Fungi</taxon>
        <taxon>Fungi incertae sedis</taxon>
        <taxon>Zoopagomycota</taxon>
        <taxon>Kickxellomycotina</taxon>
        <taxon>Kickxellomycetes</taxon>
        <taxon>Kickxellales</taxon>
        <taxon>Kickxellaceae</taxon>
        <taxon>Coemansia</taxon>
    </lineage>
</organism>
<dbReference type="Gene3D" id="2.60.40.420">
    <property type="entry name" value="Cupredoxins - blue copper proteins"/>
    <property type="match status" value="3"/>
</dbReference>
<feature type="domain" description="Plastocyanin-like" evidence="4">
    <location>
        <begin position="338"/>
        <end position="434"/>
    </location>
</feature>
<dbReference type="PANTHER" id="PTHR11709">
    <property type="entry name" value="MULTI-COPPER OXIDASE"/>
    <property type="match status" value="1"/>
</dbReference>
<evidence type="ECO:0008006" key="8">
    <source>
        <dbReference type="Google" id="ProtNLM"/>
    </source>
</evidence>
<feature type="domain" description="Plastocyanin-like" evidence="3">
    <location>
        <begin position="123"/>
        <end position="246"/>
    </location>
</feature>
<dbReference type="GO" id="GO:0005507">
    <property type="term" value="F:copper ion binding"/>
    <property type="evidence" value="ECO:0007669"/>
    <property type="project" value="InterPro"/>
</dbReference>
<gene>
    <name evidence="6" type="ORF">GGI25_004777</name>
</gene>
<dbReference type="Proteomes" id="UP001151518">
    <property type="component" value="Unassembled WGS sequence"/>
</dbReference>
<dbReference type="Pfam" id="PF00394">
    <property type="entry name" value="Cu-oxidase"/>
    <property type="match status" value="1"/>
</dbReference>
<reference evidence="6" key="1">
    <citation type="submission" date="2022-07" db="EMBL/GenBank/DDBJ databases">
        <title>Phylogenomic reconstructions and comparative analyses of Kickxellomycotina fungi.</title>
        <authorList>
            <person name="Reynolds N.K."/>
            <person name="Stajich J.E."/>
            <person name="Barry K."/>
            <person name="Grigoriev I.V."/>
            <person name="Crous P."/>
            <person name="Smith M.E."/>
        </authorList>
    </citation>
    <scope>NUCLEOTIDE SEQUENCE</scope>
    <source>
        <strain evidence="6">NRRL 3115</strain>
    </source>
</reference>
<dbReference type="OrthoDB" id="2121828at2759"/>
<evidence type="ECO:0000313" key="7">
    <source>
        <dbReference type="Proteomes" id="UP001151518"/>
    </source>
</evidence>